<dbReference type="InterPro" id="IPR029017">
    <property type="entry name" value="Enolase-like_N"/>
</dbReference>
<dbReference type="Gene3D" id="3.20.20.120">
    <property type="entry name" value="Enolase-like C-terminal domain"/>
    <property type="match status" value="1"/>
</dbReference>
<dbReference type="OrthoDB" id="5168231at2"/>
<protein>
    <submittedName>
        <fullName evidence="3">Mandelate racemase/muconate lactonizing protein</fullName>
    </submittedName>
</protein>
<dbReference type="InterPro" id="IPR013342">
    <property type="entry name" value="Mandelate_racemase_C"/>
</dbReference>
<dbReference type="PANTHER" id="PTHR48080:SF2">
    <property type="entry name" value="D-GALACTONATE DEHYDRATASE"/>
    <property type="match status" value="1"/>
</dbReference>
<dbReference type="InterPro" id="IPR013341">
    <property type="entry name" value="Mandelate_racemase_N_dom"/>
</dbReference>
<dbReference type="HOGENOM" id="CLU_030273_3_0_11"/>
<dbReference type="Gene3D" id="3.30.390.10">
    <property type="entry name" value="Enolase-like, N-terminal domain"/>
    <property type="match status" value="1"/>
</dbReference>
<dbReference type="AlphaFoldDB" id="D2PWR6"/>
<dbReference type="Proteomes" id="UP000007967">
    <property type="component" value="Chromosome"/>
</dbReference>
<accession>D2PWR6</accession>
<name>D2PWR6_KRIFD</name>
<proteinExistence type="predicted"/>
<dbReference type="SUPFAM" id="SSF51604">
    <property type="entry name" value="Enolase C-terminal domain-like"/>
    <property type="match status" value="1"/>
</dbReference>
<dbReference type="InterPro" id="IPR034593">
    <property type="entry name" value="DgoD-like"/>
</dbReference>
<keyword evidence="1" id="KW-0456">Lyase</keyword>
<feature type="domain" description="Mandelate racemase/muconate lactonizing enzyme C-terminal" evidence="2">
    <location>
        <begin position="156"/>
        <end position="255"/>
    </location>
</feature>
<dbReference type="eggNOG" id="COG4948">
    <property type="taxonomic scope" value="Bacteria"/>
</dbReference>
<dbReference type="SUPFAM" id="SSF54826">
    <property type="entry name" value="Enolase N-terminal domain-like"/>
    <property type="match status" value="1"/>
</dbReference>
<dbReference type="InterPro" id="IPR029065">
    <property type="entry name" value="Enolase_C-like"/>
</dbReference>
<sequence length="381" mass="40891">MTGDVVVTDVEVLILDGGADYGSTLADGERSGPRLTCLIKVSTDAGVTGYADVDSHPWLVKAAVEAPTHIPEFCAGLKDAVVGQSVSDRDALWNRMYQHSWYHGRRGVVLHAMSGIDIAIWDIAGRLSGQPVYDLLGGRRRDRVLAYASTLFRPTPDEMREAVKHYLDLGFRAIKFGWGPWGGDPDLSIELFAAARAEAGPEVLLMADGHITGDLAAVRELVHRLEDYDPFWVEEPFPADRPDDLAALGRHAPVRIASGEQLGGVAEFRELLREPGLSVVQPDLSRCGGFTAFRDIAALATGPGCLVVPHAWTSHLLTAAAIQAAAWVPSGGYLEYNVSSAPLARGLATGLRLTDGEVEVPAGPGLGVDVDLDLIDKYRVV</sequence>
<reference evidence="4" key="1">
    <citation type="submission" date="2009-09" db="EMBL/GenBank/DDBJ databases">
        <title>The complete genome of Kribbella flavida DSM 17836.</title>
        <authorList>
            <consortium name="US DOE Joint Genome Institute (JGI-PGF)"/>
            <person name="Lucas S."/>
            <person name="Copeland A."/>
            <person name="Lapidus A."/>
            <person name="Glavina del Rio T."/>
            <person name="Dalin E."/>
            <person name="Tice H."/>
            <person name="Bruce D."/>
            <person name="Goodwin L."/>
            <person name="Pitluck S."/>
            <person name="Kyrpides N."/>
            <person name="Mavromatis K."/>
            <person name="Ivanova N."/>
            <person name="Saunders E."/>
            <person name="Brettin T."/>
            <person name="Detter J.C."/>
            <person name="Han C."/>
            <person name="Larimer F."/>
            <person name="Land M."/>
            <person name="Hauser L."/>
            <person name="Markowitz V."/>
            <person name="Cheng J.-F."/>
            <person name="Hugenholtz P."/>
            <person name="Woyke T."/>
            <person name="Wu D."/>
            <person name="Pukall R."/>
            <person name="Klenk H.-P."/>
            <person name="Eisen J.A."/>
        </authorList>
    </citation>
    <scope>NUCLEOTIDE SEQUENCE [LARGE SCALE GENOMIC DNA]</scope>
    <source>
        <strain evidence="4">DSM 17836 / JCM 10339 / NBRC 14399</strain>
    </source>
</reference>
<organism evidence="3 4">
    <name type="scientific">Kribbella flavida (strain DSM 17836 / JCM 10339 / NBRC 14399)</name>
    <dbReference type="NCBI Taxonomy" id="479435"/>
    <lineage>
        <taxon>Bacteria</taxon>
        <taxon>Bacillati</taxon>
        <taxon>Actinomycetota</taxon>
        <taxon>Actinomycetes</taxon>
        <taxon>Propionibacteriales</taxon>
        <taxon>Kribbellaceae</taxon>
        <taxon>Kribbella</taxon>
    </lineage>
</organism>
<gene>
    <name evidence="3" type="ordered locus">Kfla_4508</name>
</gene>
<keyword evidence="4" id="KW-1185">Reference proteome</keyword>
<dbReference type="RefSeq" id="WP_012922089.1">
    <property type="nucleotide sequence ID" value="NC_013729.1"/>
</dbReference>
<dbReference type="KEGG" id="kfl:Kfla_4508"/>
<dbReference type="SMART" id="SM00922">
    <property type="entry name" value="MR_MLE"/>
    <property type="match status" value="1"/>
</dbReference>
<dbReference type="InterPro" id="IPR036849">
    <property type="entry name" value="Enolase-like_C_sf"/>
</dbReference>
<evidence type="ECO:0000313" key="4">
    <source>
        <dbReference type="Proteomes" id="UP000007967"/>
    </source>
</evidence>
<dbReference type="SFLD" id="SFLDG00179">
    <property type="entry name" value="mandelate_racemase"/>
    <property type="match status" value="1"/>
</dbReference>
<evidence type="ECO:0000256" key="1">
    <source>
        <dbReference type="ARBA" id="ARBA00023239"/>
    </source>
</evidence>
<dbReference type="EMBL" id="CP001736">
    <property type="protein sequence ID" value="ADB33535.1"/>
    <property type="molecule type" value="Genomic_DNA"/>
</dbReference>
<evidence type="ECO:0000313" key="3">
    <source>
        <dbReference type="EMBL" id="ADB33535.1"/>
    </source>
</evidence>
<dbReference type="GO" id="GO:0016829">
    <property type="term" value="F:lyase activity"/>
    <property type="evidence" value="ECO:0007669"/>
    <property type="project" value="UniProtKB-KW"/>
</dbReference>
<evidence type="ECO:0000259" key="2">
    <source>
        <dbReference type="SMART" id="SM00922"/>
    </source>
</evidence>
<dbReference type="CDD" id="cd03316">
    <property type="entry name" value="MR_like"/>
    <property type="match status" value="1"/>
</dbReference>
<dbReference type="Pfam" id="PF13378">
    <property type="entry name" value="MR_MLE_C"/>
    <property type="match status" value="1"/>
</dbReference>
<dbReference type="SFLD" id="SFLDS00001">
    <property type="entry name" value="Enolase"/>
    <property type="match status" value="1"/>
</dbReference>
<reference evidence="3 4" key="2">
    <citation type="journal article" date="2010" name="Stand. Genomic Sci.">
        <title>Complete genome sequence of Kribbella flavida type strain (IFO 14399).</title>
        <authorList>
            <person name="Pukall R."/>
            <person name="Lapidus A."/>
            <person name="Glavina Del Rio T."/>
            <person name="Copeland A."/>
            <person name="Tice H."/>
            <person name="Cheng J.-F."/>
            <person name="Lucas S."/>
            <person name="Chen F."/>
            <person name="Nolan M."/>
            <person name="LaButti K."/>
            <person name="Pati A."/>
            <person name="Ivanova N."/>
            <person name="Mavrommatis K."/>
            <person name="Mikhailova N."/>
            <person name="Pitluck S."/>
            <person name="Bruce D."/>
            <person name="Goodwin L."/>
            <person name="Land M."/>
            <person name="Hauser L."/>
            <person name="Chang Y.-J."/>
            <person name="Jeffries C.D."/>
            <person name="Chen A."/>
            <person name="Palaniappan K."/>
            <person name="Chain P."/>
            <person name="Rohde M."/>
            <person name="Goeker M."/>
            <person name="Bristow J."/>
            <person name="Eisen J.A."/>
            <person name="Markowitz V."/>
            <person name="Hugenholtz P."/>
            <person name="Kyrpides N.C."/>
            <person name="Klenk H.-P."/>
            <person name="Brettin T."/>
        </authorList>
    </citation>
    <scope>NUCLEOTIDE SEQUENCE [LARGE SCALE GENOMIC DNA]</scope>
    <source>
        <strain evidence="4">DSM 17836 / JCM 10339 / NBRC 14399</strain>
    </source>
</reference>
<dbReference type="STRING" id="479435.Kfla_4508"/>
<dbReference type="PANTHER" id="PTHR48080">
    <property type="entry name" value="D-GALACTONATE DEHYDRATASE-RELATED"/>
    <property type="match status" value="1"/>
</dbReference>
<dbReference type="Pfam" id="PF02746">
    <property type="entry name" value="MR_MLE_N"/>
    <property type="match status" value="1"/>
</dbReference>